<dbReference type="EMBL" id="LGRX02011509">
    <property type="protein sequence ID" value="KAK3268873.1"/>
    <property type="molecule type" value="Genomic_DNA"/>
</dbReference>
<dbReference type="Proteomes" id="UP001190700">
    <property type="component" value="Unassembled WGS sequence"/>
</dbReference>
<gene>
    <name evidence="3" type="ORF">CYMTET_22649</name>
</gene>
<comment type="caution">
    <text evidence="3">The sequence shown here is derived from an EMBL/GenBank/DDBJ whole genome shotgun (WGS) entry which is preliminary data.</text>
</comment>
<accession>A0AAE0FZR2</accession>
<protein>
    <submittedName>
        <fullName evidence="3">Uncharacterized protein</fullName>
    </submittedName>
</protein>
<proteinExistence type="predicted"/>
<keyword evidence="4" id="KW-1185">Reference proteome</keyword>
<name>A0AAE0FZR2_9CHLO</name>
<feature type="region of interest" description="Disordered" evidence="1">
    <location>
        <begin position="194"/>
        <end position="217"/>
    </location>
</feature>
<keyword evidence="2" id="KW-0812">Transmembrane</keyword>
<evidence type="ECO:0000256" key="2">
    <source>
        <dbReference type="SAM" id="Phobius"/>
    </source>
</evidence>
<dbReference type="AlphaFoldDB" id="A0AAE0FZR2"/>
<evidence type="ECO:0000313" key="4">
    <source>
        <dbReference type="Proteomes" id="UP001190700"/>
    </source>
</evidence>
<feature type="transmembrane region" description="Helical" evidence="2">
    <location>
        <begin position="48"/>
        <end position="72"/>
    </location>
</feature>
<keyword evidence="2" id="KW-1133">Transmembrane helix</keyword>
<reference evidence="3 4" key="1">
    <citation type="journal article" date="2015" name="Genome Biol. Evol.">
        <title>Comparative Genomics of a Bacterivorous Green Alga Reveals Evolutionary Causalities and Consequences of Phago-Mixotrophic Mode of Nutrition.</title>
        <authorList>
            <person name="Burns J.A."/>
            <person name="Paasch A."/>
            <person name="Narechania A."/>
            <person name="Kim E."/>
        </authorList>
    </citation>
    <scope>NUCLEOTIDE SEQUENCE [LARGE SCALE GENOMIC DNA]</scope>
    <source>
        <strain evidence="3 4">PLY_AMNH</strain>
    </source>
</reference>
<evidence type="ECO:0000256" key="1">
    <source>
        <dbReference type="SAM" id="MobiDB-lite"/>
    </source>
</evidence>
<organism evidence="3 4">
    <name type="scientific">Cymbomonas tetramitiformis</name>
    <dbReference type="NCBI Taxonomy" id="36881"/>
    <lineage>
        <taxon>Eukaryota</taxon>
        <taxon>Viridiplantae</taxon>
        <taxon>Chlorophyta</taxon>
        <taxon>Pyramimonadophyceae</taxon>
        <taxon>Pyramimonadales</taxon>
        <taxon>Pyramimonadaceae</taxon>
        <taxon>Cymbomonas</taxon>
    </lineage>
</organism>
<keyword evidence="2" id="KW-0472">Membrane</keyword>
<sequence length="349" mass="36787">MEGLCAGEGSFTSYLDDAVDEDMQKCTEEVVEEYGDNSDGDDGLGAGAIAGIVIGCLVGAGLIVAVAAFFMFQGRNTSSSSQSSGGGFLMTTTGCTNSIASTGTSCALVSARHWYRDCPNGGKAVNTRKFGSHGFNVSDFENDHYDAERLQCAMENDDSERFDALSFLAGCEPEMCDELSACSFDVTASGAASALGNTTETPPPPLSDDGTDGTADDRIYPAGDTVHFDNQTFADIIARGPLAVRHAEVYLQHAWMVEDDSDNSNLLNDSESDEEDAFETVFDARRSVVPHHGVCRGGALPPSFRTAPLIPVCFAAVFCVCATTAPLTGQALGGAPLVVRRHASRRHGE</sequence>
<evidence type="ECO:0000313" key="3">
    <source>
        <dbReference type="EMBL" id="KAK3268873.1"/>
    </source>
</evidence>